<sequence length="175" mass="20168">MFIRPLLLTVSLLGAAPYTNPWQELEQYREDARRVRENLATFDTLDFDVFTNQKWDQLHHSHGKNIIVHWPDGHQTQGIDIHIEDLKAMFVYAPDTRIQVHPIKFGSGEWTSVIGVMEGTFTRPMPLPDGTSIPPTGKSFRLVMNTVGRWKNGVMVEEYLFWDNQAYMQQLGLAP</sequence>
<evidence type="ECO:0000313" key="2">
    <source>
        <dbReference type="Proteomes" id="UP000182229"/>
    </source>
</evidence>
<dbReference type="PANTHER" id="PTHR38436:SF1">
    <property type="entry name" value="ESTER CYCLASE"/>
    <property type="match status" value="1"/>
</dbReference>
<dbReference type="EMBL" id="MPIN01000007">
    <property type="protein sequence ID" value="OJH37614.1"/>
    <property type="molecule type" value="Genomic_DNA"/>
</dbReference>
<dbReference type="Proteomes" id="UP000182229">
    <property type="component" value="Unassembled WGS sequence"/>
</dbReference>
<reference evidence="2" key="1">
    <citation type="submission" date="2016-11" db="EMBL/GenBank/DDBJ databases">
        <authorList>
            <person name="Shukria A."/>
            <person name="Stevens D.C."/>
        </authorList>
    </citation>
    <scope>NUCLEOTIDE SEQUENCE [LARGE SCALE GENOMIC DNA]</scope>
    <source>
        <strain evidence="2">Cbfe23</strain>
    </source>
</reference>
<organism evidence="1 2">
    <name type="scientific">Cystobacter ferrugineus</name>
    <dbReference type="NCBI Taxonomy" id="83449"/>
    <lineage>
        <taxon>Bacteria</taxon>
        <taxon>Pseudomonadati</taxon>
        <taxon>Myxococcota</taxon>
        <taxon>Myxococcia</taxon>
        <taxon>Myxococcales</taxon>
        <taxon>Cystobacterineae</taxon>
        <taxon>Archangiaceae</taxon>
        <taxon>Cystobacter</taxon>
    </lineage>
</organism>
<dbReference type="Pfam" id="PF07366">
    <property type="entry name" value="SnoaL"/>
    <property type="match status" value="1"/>
</dbReference>
<evidence type="ECO:0000313" key="1">
    <source>
        <dbReference type="EMBL" id="OJH37614.1"/>
    </source>
</evidence>
<reference evidence="1 2" key="2">
    <citation type="submission" date="2016-12" db="EMBL/GenBank/DDBJ databases">
        <title>Draft Genome Sequence of Cystobacter ferrugineus Strain Cbfe23.</title>
        <authorList>
            <person name="Akbar S."/>
            <person name="Dowd S.E."/>
            <person name="Stevens D.C."/>
        </authorList>
    </citation>
    <scope>NUCLEOTIDE SEQUENCE [LARGE SCALE GENOMIC DNA]</scope>
    <source>
        <strain evidence="1 2">Cbfe23</strain>
    </source>
</reference>
<comment type="caution">
    <text evidence="1">The sequence shown here is derived from an EMBL/GenBank/DDBJ whole genome shotgun (WGS) entry which is preliminary data.</text>
</comment>
<dbReference type="InterPro" id="IPR032710">
    <property type="entry name" value="NTF2-like_dom_sf"/>
</dbReference>
<dbReference type="AlphaFoldDB" id="A0A1L9B5T4"/>
<protein>
    <submittedName>
        <fullName evidence="1">Polyketide cyclase</fullName>
    </submittedName>
</protein>
<dbReference type="OrthoDB" id="9787933at2"/>
<gene>
    <name evidence="1" type="ORF">BON30_25800</name>
</gene>
<dbReference type="InterPro" id="IPR009959">
    <property type="entry name" value="Cyclase_SnoaL-like"/>
</dbReference>
<dbReference type="SUPFAM" id="SSF54427">
    <property type="entry name" value="NTF2-like"/>
    <property type="match status" value="1"/>
</dbReference>
<dbReference type="RefSeq" id="WP_071901083.1">
    <property type="nucleotide sequence ID" value="NZ_MPIN01000007.1"/>
</dbReference>
<proteinExistence type="predicted"/>
<dbReference type="GO" id="GO:0030638">
    <property type="term" value="P:polyketide metabolic process"/>
    <property type="evidence" value="ECO:0007669"/>
    <property type="project" value="InterPro"/>
</dbReference>
<keyword evidence="2" id="KW-1185">Reference proteome</keyword>
<dbReference type="PANTHER" id="PTHR38436">
    <property type="entry name" value="POLYKETIDE CYCLASE SNOAL-LIKE DOMAIN"/>
    <property type="match status" value="1"/>
</dbReference>
<dbReference type="Gene3D" id="3.10.450.50">
    <property type="match status" value="1"/>
</dbReference>
<name>A0A1L9B5T4_9BACT</name>
<accession>A0A1L9B5T4</accession>